<reference evidence="17" key="1">
    <citation type="submission" date="2020-02" db="EMBL/GenBank/DDBJ databases">
        <title>Relaxed selection underlies rapid genomic changes in the transitions from sociality to social parasitism in ants.</title>
        <authorList>
            <person name="Bi X."/>
        </authorList>
    </citation>
    <scope>NUCLEOTIDE SEQUENCE</scope>
    <source>
        <strain evidence="17">BGI-DK2013a</strain>
        <tissue evidence="17">Whole body</tissue>
    </source>
</reference>
<evidence type="ECO:0000256" key="3">
    <source>
        <dbReference type="ARBA" id="ARBA00004673"/>
    </source>
</evidence>
<protein>
    <recommendedName>
        <fullName evidence="6">Cytochrome c oxidase subunit 1</fullName>
    </recommendedName>
    <alternativeName>
        <fullName evidence="13">Cytochrome c oxidase polypeptide I</fullName>
    </alternativeName>
</protein>
<keyword evidence="12" id="KW-0496">Mitochondrion</keyword>
<keyword evidence="11" id="KW-0249">Electron transport</keyword>
<sequence>LYLYYFSLLNYFTLYFFILNIFINNKKKIFSIIYIININYIQKIILFYIISLIKFNNFSILYIILILCSIFSPFMVFHRGSSIDLTIFSLLIAGISSILDAINFISIILNIHKKILSLDKILLLVTPNQNTSFFNPSGGRDPILYQYLFFGHPEVYILILPGFGLISHIIINEKDKKEIFGSLGIIYTIMTIGFLGFII</sequence>
<dbReference type="Pfam" id="PF00115">
    <property type="entry name" value="COX1"/>
    <property type="match status" value="1"/>
</dbReference>
<evidence type="ECO:0000256" key="2">
    <source>
        <dbReference type="ARBA" id="ARBA00004448"/>
    </source>
</evidence>
<feature type="transmembrane region" description="Helical" evidence="15">
    <location>
        <begin position="85"/>
        <end position="109"/>
    </location>
</feature>
<evidence type="ECO:0000256" key="13">
    <source>
        <dbReference type="ARBA" id="ARBA00032715"/>
    </source>
</evidence>
<comment type="subcellular location">
    <subcellularLocation>
        <location evidence="2">Mitochondrion inner membrane</location>
        <topology evidence="2">Multi-pass membrane protein</topology>
    </subcellularLocation>
</comment>
<evidence type="ECO:0000313" key="18">
    <source>
        <dbReference type="Proteomes" id="UP000667349"/>
    </source>
</evidence>
<evidence type="ECO:0000256" key="10">
    <source>
        <dbReference type="ARBA" id="ARBA00022967"/>
    </source>
</evidence>
<evidence type="ECO:0000256" key="11">
    <source>
        <dbReference type="ARBA" id="ARBA00022982"/>
    </source>
</evidence>
<organism evidence="17 18">
    <name type="scientific">Acromyrmex insinuator</name>
    <dbReference type="NCBI Taxonomy" id="230686"/>
    <lineage>
        <taxon>Eukaryota</taxon>
        <taxon>Metazoa</taxon>
        <taxon>Ecdysozoa</taxon>
        <taxon>Arthropoda</taxon>
        <taxon>Hexapoda</taxon>
        <taxon>Insecta</taxon>
        <taxon>Pterygota</taxon>
        <taxon>Neoptera</taxon>
        <taxon>Endopterygota</taxon>
        <taxon>Hymenoptera</taxon>
        <taxon>Apocrita</taxon>
        <taxon>Aculeata</taxon>
        <taxon>Formicoidea</taxon>
        <taxon>Formicidae</taxon>
        <taxon>Myrmicinae</taxon>
        <taxon>Acromyrmex</taxon>
    </lineage>
</organism>
<dbReference type="InterPro" id="IPR000883">
    <property type="entry name" value="Cyt_C_Oxase_1"/>
</dbReference>
<keyword evidence="15" id="KW-0472">Membrane</keyword>
<comment type="catalytic activity">
    <reaction evidence="14">
        <text>4 Fe(II)-[cytochrome c] + O2 + 8 H(+)(in) = 4 Fe(III)-[cytochrome c] + 2 H2O + 4 H(+)(out)</text>
        <dbReference type="Rhea" id="RHEA:11436"/>
        <dbReference type="Rhea" id="RHEA-COMP:10350"/>
        <dbReference type="Rhea" id="RHEA-COMP:14399"/>
        <dbReference type="ChEBI" id="CHEBI:15377"/>
        <dbReference type="ChEBI" id="CHEBI:15378"/>
        <dbReference type="ChEBI" id="CHEBI:15379"/>
        <dbReference type="ChEBI" id="CHEBI:29033"/>
        <dbReference type="ChEBI" id="CHEBI:29034"/>
        <dbReference type="EC" id="7.1.1.9"/>
    </reaction>
    <physiologicalReaction direction="left-to-right" evidence="14">
        <dbReference type="Rhea" id="RHEA:11437"/>
    </physiologicalReaction>
</comment>
<dbReference type="GO" id="GO:0004129">
    <property type="term" value="F:cytochrome-c oxidase activity"/>
    <property type="evidence" value="ECO:0007669"/>
    <property type="project" value="UniProtKB-EC"/>
</dbReference>
<keyword evidence="7" id="KW-0679">Respiratory chain</keyword>
<dbReference type="PANTHER" id="PTHR10422:SF18">
    <property type="entry name" value="CYTOCHROME C OXIDASE SUBUNIT 1"/>
    <property type="match status" value="1"/>
</dbReference>
<dbReference type="UniPathway" id="UPA00705"/>
<evidence type="ECO:0000313" key="17">
    <source>
        <dbReference type="EMBL" id="KAG5310443.1"/>
    </source>
</evidence>
<dbReference type="PANTHER" id="PTHR10422">
    <property type="entry name" value="CYTOCHROME C OXIDASE SUBUNIT 1"/>
    <property type="match status" value="1"/>
</dbReference>
<dbReference type="PROSITE" id="PS50855">
    <property type="entry name" value="COX1"/>
    <property type="match status" value="1"/>
</dbReference>
<comment type="subunit">
    <text evidence="5">Component of the cytochrome c oxidase (complex IV, CIV), a multisubunit enzyme composed of a catalytic core of 3 subunits and several supernumerary subunits. The complex exists as a monomer or a dimer and forms supercomplexes (SCs) in the inner mitochondrial membrane with ubiquinol-cytochrome c oxidoreductase (cytochrome b-c1 complex, complex III, CIII).</text>
</comment>
<feature type="transmembrane region" description="Helical" evidence="15">
    <location>
        <begin position="6"/>
        <end position="23"/>
    </location>
</feature>
<keyword evidence="15" id="KW-1133">Transmembrane helix</keyword>
<feature type="transmembrane region" description="Helical" evidence="15">
    <location>
        <begin position="155"/>
        <end position="172"/>
    </location>
</feature>
<evidence type="ECO:0000256" key="14">
    <source>
        <dbReference type="ARBA" id="ARBA00049512"/>
    </source>
</evidence>
<keyword evidence="18" id="KW-1185">Reference proteome</keyword>
<dbReference type="Proteomes" id="UP000667349">
    <property type="component" value="Unassembled WGS sequence"/>
</dbReference>
<evidence type="ECO:0000256" key="7">
    <source>
        <dbReference type="ARBA" id="ARBA00022660"/>
    </source>
</evidence>
<proteinExistence type="inferred from homology"/>
<evidence type="ECO:0000256" key="6">
    <source>
        <dbReference type="ARBA" id="ARBA00015947"/>
    </source>
</evidence>
<evidence type="ECO:0000256" key="1">
    <source>
        <dbReference type="ARBA" id="ARBA00001971"/>
    </source>
</evidence>
<comment type="cofactor">
    <cofactor evidence="1">
        <name>heme</name>
        <dbReference type="ChEBI" id="CHEBI:30413"/>
    </cofactor>
</comment>
<name>A0A836JE91_9HYME</name>
<dbReference type="InterPro" id="IPR036927">
    <property type="entry name" value="Cyt_c_oxase-like_su1_sf"/>
</dbReference>
<dbReference type="InterPro" id="IPR023616">
    <property type="entry name" value="Cyt_c_oxase-like_su1_dom"/>
</dbReference>
<feature type="non-terminal residue" evidence="17">
    <location>
        <position position="199"/>
    </location>
</feature>
<dbReference type="SUPFAM" id="SSF81442">
    <property type="entry name" value="Cytochrome c oxidase subunit I-like"/>
    <property type="match status" value="1"/>
</dbReference>
<feature type="non-terminal residue" evidence="17">
    <location>
        <position position="1"/>
    </location>
</feature>
<dbReference type="GO" id="GO:0020037">
    <property type="term" value="F:heme binding"/>
    <property type="evidence" value="ECO:0007669"/>
    <property type="project" value="InterPro"/>
</dbReference>
<evidence type="ECO:0000256" key="15">
    <source>
        <dbReference type="SAM" id="Phobius"/>
    </source>
</evidence>
<dbReference type="GO" id="GO:0005743">
    <property type="term" value="C:mitochondrial inner membrane"/>
    <property type="evidence" value="ECO:0007669"/>
    <property type="project" value="UniProtKB-SubCell"/>
</dbReference>
<keyword evidence="7" id="KW-0813">Transport</keyword>
<accession>A0A836JE91</accession>
<feature type="domain" description="Cytochrome oxidase subunit I profile" evidence="16">
    <location>
        <begin position="1"/>
        <end position="199"/>
    </location>
</feature>
<keyword evidence="15" id="KW-0812">Transmembrane</keyword>
<keyword evidence="9" id="KW-0999">Mitochondrion inner membrane</keyword>
<evidence type="ECO:0000256" key="12">
    <source>
        <dbReference type="ARBA" id="ARBA00023128"/>
    </source>
</evidence>
<feature type="transmembrane region" description="Helical" evidence="15">
    <location>
        <begin position="59"/>
        <end position="78"/>
    </location>
</feature>
<gene>
    <name evidence="17" type="primary">Coi_3</name>
    <name evidence="17" type="ORF">G6Z75_0012393</name>
</gene>
<dbReference type="AlphaFoldDB" id="A0A836JE91"/>
<keyword evidence="10" id="KW-1278">Translocase</keyword>
<dbReference type="EMBL" id="JAANHZ010000500">
    <property type="protein sequence ID" value="KAG5310443.1"/>
    <property type="molecule type" value="Genomic_DNA"/>
</dbReference>
<evidence type="ECO:0000256" key="5">
    <source>
        <dbReference type="ARBA" id="ARBA00011164"/>
    </source>
</evidence>
<keyword evidence="8" id="KW-0479">Metal-binding</keyword>
<comment type="similarity">
    <text evidence="4">Belongs to the heme-copper respiratory oxidase family.</text>
</comment>
<evidence type="ECO:0000256" key="8">
    <source>
        <dbReference type="ARBA" id="ARBA00022723"/>
    </source>
</evidence>
<comment type="caution">
    <text evidence="17">The sequence shown here is derived from an EMBL/GenBank/DDBJ whole genome shotgun (WGS) entry which is preliminary data.</text>
</comment>
<evidence type="ECO:0000256" key="9">
    <source>
        <dbReference type="ARBA" id="ARBA00022792"/>
    </source>
</evidence>
<evidence type="ECO:0000259" key="16">
    <source>
        <dbReference type="PROSITE" id="PS50855"/>
    </source>
</evidence>
<dbReference type="GO" id="GO:0006123">
    <property type="term" value="P:mitochondrial electron transport, cytochrome c to oxygen"/>
    <property type="evidence" value="ECO:0007669"/>
    <property type="project" value="TreeGrafter"/>
</dbReference>
<feature type="transmembrane region" description="Helical" evidence="15">
    <location>
        <begin position="30"/>
        <end position="53"/>
    </location>
</feature>
<feature type="transmembrane region" description="Helical" evidence="15">
    <location>
        <begin position="179"/>
        <end position="198"/>
    </location>
</feature>
<comment type="pathway">
    <text evidence="3">Energy metabolism; oxidative phosphorylation.</text>
</comment>
<dbReference type="GO" id="GO:0015990">
    <property type="term" value="P:electron transport coupled proton transport"/>
    <property type="evidence" value="ECO:0007669"/>
    <property type="project" value="TreeGrafter"/>
</dbReference>
<evidence type="ECO:0000256" key="4">
    <source>
        <dbReference type="ARBA" id="ARBA00009578"/>
    </source>
</evidence>
<dbReference type="GO" id="GO:0046872">
    <property type="term" value="F:metal ion binding"/>
    <property type="evidence" value="ECO:0007669"/>
    <property type="project" value="UniProtKB-KW"/>
</dbReference>
<dbReference type="Gene3D" id="1.20.210.10">
    <property type="entry name" value="Cytochrome c oxidase-like, subunit I domain"/>
    <property type="match status" value="1"/>
</dbReference>